<name>A0A1G8RM96_9BACI</name>
<dbReference type="RefSeq" id="WP_090399554.1">
    <property type="nucleotide sequence ID" value="NZ_FNEN01000019.1"/>
</dbReference>
<sequence>MTLLSNIVLNDLVQWVADQWEFFPLSKPYQSKVGERNAKRAGEKLEITSKAYLLLTTKDEKIEVKKKSLRMLVRLELDTARNHLLTTFLYLELSECEEHILADEVTQLDPNERRKLWN</sequence>
<dbReference type="Proteomes" id="UP000198853">
    <property type="component" value="Unassembled WGS sequence"/>
</dbReference>
<gene>
    <name evidence="1" type="ORF">SAMN04488123_1193</name>
</gene>
<protein>
    <submittedName>
        <fullName evidence="1">Uncharacterized protein</fullName>
    </submittedName>
</protein>
<keyword evidence="2" id="KW-1185">Reference proteome</keyword>
<accession>A0A1G8RM96</accession>
<proteinExistence type="predicted"/>
<organism evidence="1 2">
    <name type="scientific">Natribacillus halophilus</name>
    <dbReference type="NCBI Taxonomy" id="549003"/>
    <lineage>
        <taxon>Bacteria</taxon>
        <taxon>Bacillati</taxon>
        <taxon>Bacillota</taxon>
        <taxon>Bacilli</taxon>
        <taxon>Bacillales</taxon>
        <taxon>Bacillaceae</taxon>
        <taxon>Natribacillus</taxon>
    </lineage>
</organism>
<dbReference type="AlphaFoldDB" id="A0A1G8RM96"/>
<dbReference type="EMBL" id="FNEN01000019">
    <property type="protein sequence ID" value="SDJ18023.1"/>
    <property type="molecule type" value="Genomic_DNA"/>
</dbReference>
<evidence type="ECO:0000313" key="2">
    <source>
        <dbReference type="Proteomes" id="UP000198853"/>
    </source>
</evidence>
<evidence type="ECO:0000313" key="1">
    <source>
        <dbReference type="EMBL" id="SDJ18023.1"/>
    </source>
</evidence>
<reference evidence="1 2" key="1">
    <citation type="submission" date="2016-10" db="EMBL/GenBank/DDBJ databases">
        <authorList>
            <person name="de Groot N.N."/>
        </authorList>
    </citation>
    <scope>NUCLEOTIDE SEQUENCE [LARGE SCALE GENOMIC DNA]</scope>
    <source>
        <strain evidence="1 2">DSM 21771</strain>
    </source>
</reference>